<dbReference type="InterPro" id="IPR022409">
    <property type="entry name" value="PKD/Chitinase_dom"/>
</dbReference>
<dbReference type="Proteomes" id="UP001501600">
    <property type="component" value="Unassembled WGS sequence"/>
</dbReference>
<feature type="domain" description="PKD/Chitinase" evidence="1">
    <location>
        <begin position="34"/>
        <end position="122"/>
    </location>
</feature>
<name>A0ABP9S6L2_9GAMM</name>
<dbReference type="Pfam" id="PF22352">
    <property type="entry name" value="K319L-like_PKD"/>
    <property type="match status" value="1"/>
</dbReference>
<reference evidence="3" key="1">
    <citation type="journal article" date="2019" name="Int. J. Syst. Evol. Microbiol.">
        <title>The Global Catalogue of Microorganisms (GCM) 10K type strain sequencing project: providing services to taxonomists for standard genome sequencing and annotation.</title>
        <authorList>
            <consortium name="The Broad Institute Genomics Platform"/>
            <consortium name="The Broad Institute Genome Sequencing Center for Infectious Disease"/>
            <person name="Wu L."/>
            <person name="Ma J."/>
        </authorList>
    </citation>
    <scope>NUCLEOTIDE SEQUENCE [LARGE SCALE GENOMIC DNA]</scope>
    <source>
        <strain evidence="3">JCM 18720</strain>
    </source>
</reference>
<organism evidence="2 3">
    <name type="scientific">Ferrimonas gelatinilytica</name>
    <dbReference type="NCBI Taxonomy" id="1255257"/>
    <lineage>
        <taxon>Bacteria</taxon>
        <taxon>Pseudomonadati</taxon>
        <taxon>Pseudomonadota</taxon>
        <taxon>Gammaproteobacteria</taxon>
        <taxon>Alteromonadales</taxon>
        <taxon>Ferrimonadaceae</taxon>
        <taxon>Ferrimonas</taxon>
    </lineage>
</organism>
<protein>
    <recommendedName>
        <fullName evidence="1">PKD/Chitinase domain-containing protein</fullName>
    </recommendedName>
</protein>
<dbReference type="RefSeq" id="WP_345316947.1">
    <property type="nucleotide sequence ID" value="NZ_BAABLF010000013.1"/>
</dbReference>
<gene>
    <name evidence="2" type="ORF">GCM10025772_20290</name>
</gene>
<dbReference type="SMART" id="SM00089">
    <property type="entry name" value="PKD"/>
    <property type="match status" value="1"/>
</dbReference>
<dbReference type="Gene3D" id="2.60.40.3010">
    <property type="match status" value="1"/>
</dbReference>
<comment type="caution">
    <text evidence="2">The sequence shown here is derived from an EMBL/GenBank/DDBJ whole genome shotgun (WGS) entry which is preliminary data.</text>
</comment>
<accession>A0ABP9S6L2</accession>
<evidence type="ECO:0000259" key="1">
    <source>
        <dbReference type="SMART" id="SM00089"/>
    </source>
</evidence>
<evidence type="ECO:0000313" key="3">
    <source>
        <dbReference type="Proteomes" id="UP001501600"/>
    </source>
</evidence>
<sequence length="784" mass="87617">MNVKDILGLVLLTALLSGCGGGDAVETDKPFPPVVQVESREVNEGTWVTLTAEASDSDGTVEQYQWRLPDGESIPLEGVQTASVSFFAPEVTQDSTLRLEVTVTDDSGLASTATATLVIKQVVEPLALVGQLPQALLSQAEVTLDLGEGVDPITVQSDAEGGFRFDLLVDIPKERVLSLTAKGQGERSHIELHSLLTSYAVLREMAYEDGVVDPVEFSRLRPDLMTTVEAVLAREVSMPIQAETLYDIKRAVDPQHQVQLAGVMSLMLTDPAFPVPEGQTIVSVFSQTGMSAIEALDHYYSQLDIAYRYGATFLDAAARQVSEHSAQSSFFNFASFAEGEHRFTQAIQPGWVPNTGYLLDLQSDGRGWFAETTFSPSLFRAEAIQWEVDGGVMRLAYEQPLFDAGNYETLNADVIRARWGDAAADQFETLCPGWNCIKDVYVESQMTGRTFYRLSNDLNAPVAEHAHLVETLHIDDVFSDWQGENPSLELARVKYHRHRHWSWINAVWSEAPTGTWALVLPQAFERPEEADYTTTVPVPASVTLLESGDYRLDGEIAGRWQFEMNRLTLETGDGWQVTLTPIEMADGIISASVTISNGSLHYQGIHWIVQQSEPAEPLAQKVVLDWPLMLSAQLSHALASCWDGALSSLDWLVGYRFWEDGTMGRYWAEEDAEGWQLFRSGIQRHWNALSDAEIVWESTGQNANERRHWTYLNTSDRGRMILLERIMYQFDDGNPDTLDPWGYWVYPRINVFEALDLEQYEWAEPIAEQQAVLSETRQPGEIDR</sequence>
<proteinExistence type="predicted"/>
<evidence type="ECO:0000313" key="2">
    <source>
        <dbReference type="EMBL" id="GAA5192058.1"/>
    </source>
</evidence>
<dbReference type="PROSITE" id="PS51257">
    <property type="entry name" value="PROKAR_LIPOPROTEIN"/>
    <property type="match status" value="1"/>
</dbReference>
<dbReference type="EMBL" id="BAABLF010000013">
    <property type="protein sequence ID" value="GAA5192058.1"/>
    <property type="molecule type" value="Genomic_DNA"/>
</dbReference>
<keyword evidence="3" id="KW-1185">Reference proteome</keyword>